<evidence type="ECO:0000256" key="1">
    <source>
        <dbReference type="SAM" id="SignalP"/>
    </source>
</evidence>
<keyword evidence="1" id="KW-0732">Signal</keyword>
<reference evidence="2 3" key="1">
    <citation type="submission" date="2023-11" db="EMBL/GenBank/DDBJ databases">
        <title>Bacillus jintuensis, isolated from a mudflat on the Beibu Gulf coast.</title>
        <authorList>
            <person name="Li M."/>
        </authorList>
    </citation>
    <scope>NUCLEOTIDE SEQUENCE [LARGE SCALE GENOMIC DNA]</scope>
    <source>
        <strain evidence="2 3">31A1R</strain>
    </source>
</reference>
<accession>A0ABU5J0C2</accession>
<feature type="signal peptide" evidence="1">
    <location>
        <begin position="1"/>
        <end position="31"/>
    </location>
</feature>
<feature type="chain" id="PRO_5047534507" evidence="1">
    <location>
        <begin position="32"/>
        <end position="205"/>
    </location>
</feature>
<comment type="caution">
    <text evidence="2">The sequence shown here is derived from an EMBL/GenBank/DDBJ whole genome shotgun (WGS) entry which is preliminary data.</text>
</comment>
<evidence type="ECO:0000313" key="3">
    <source>
        <dbReference type="Proteomes" id="UP001290455"/>
    </source>
</evidence>
<dbReference type="RefSeq" id="WP_322447165.1">
    <property type="nucleotide sequence ID" value="NZ_JAXOFX010000009.1"/>
</dbReference>
<dbReference type="EMBL" id="JAXOFX010000009">
    <property type="protein sequence ID" value="MDZ5472865.1"/>
    <property type="molecule type" value="Genomic_DNA"/>
</dbReference>
<organism evidence="2 3">
    <name type="scientific">Robertmurraya mangrovi</name>
    <dbReference type="NCBI Taxonomy" id="3098077"/>
    <lineage>
        <taxon>Bacteria</taxon>
        <taxon>Bacillati</taxon>
        <taxon>Bacillota</taxon>
        <taxon>Bacilli</taxon>
        <taxon>Bacillales</taxon>
        <taxon>Bacillaceae</taxon>
        <taxon>Robertmurraya</taxon>
    </lineage>
</organism>
<sequence>MNIGMKKLRKGIVMSTVLACSLIFGSTVAGAESNVTNSKETQSFTQAASTVSKKGVLTFPKKYSMKKVTSELKPEAAKLMKIYAESLRTGKTKPFHTYVNKHVAEKSDDNWLIGRKYVRDGYSDKVKGMRKANSKDTLSTYSKEVKKVTTSKVKTSHTYKGSGFATFQYDFQPANFNAFGTVTVQFKFTQLKNGKYVLENVYFVY</sequence>
<protein>
    <submittedName>
        <fullName evidence="2">Uncharacterized protein</fullName>
    </submittedName>
</protein>
<evidence type="ECO:0000313" key="2">
    <source>
        <dbReference type="EMBL" id="MDZ5472865.1"/>
    </source>
</evidence>
<dbReference type="Proteomes" id="UP001290455">
    <property type="component" value="Unassembled WGS sequence"/>
</dbReference>
<keyword evidence="3" id="KW-1185">Reference proteome</keyword>
<proteinExistence type="predicted"/>
<gene>
    <name evidence="2" type="ORF">SM124_14120</name>
</gene>
<name>A0ABU5J0C2_9BACI</name>